<organism evidence="1 2">
    <name type="scientific">Acinetobacter calcoaceticus</name>
    <dbReference type="NCBI Taxonomy" id="471"/>
    <lineage>
        <taxon>Bacteria</taxon>
        <taxon>Pseudomonadati</taxon>
        <taxon>Pseudomonadota</taxon>
        <taxon>Gammaproteobacteria</taxon>
        <taxon>Moraxellales</taxon>
        <taxon>Moraxellaceae</taxon>
        <taxon>Acinetobacter</taxon>
        <taxon>Acinetobacter calcoaceticus/baumannii complex</taxon>
    </lineage>
</organism>
<keyword evidence="2" id="KW-1185">Reference proteome</keyword>
<dbReference type="Proteomes" id="UP000294963">
    <property type="component" value="Unassembled WGS sequence"/>
</dbReference>
<reference evidence="1 2" key="1">
    <citation type="submission" date="2019-03" db="EMBL/GenBank/DDBJ databases">
        <title>Genomic analyses of the natural microbiome of Caenorhabditis elegans.</title>
        <authorList>
            <person name="Samuel B."/>
        </authorList>
    </citation>
    <scope>NUCLEOTIDE SEQUENCE [LARGE SCALE GENOMIC DNA]</scope>
    <source>
        <strain evidence="1 2">JUb89</strain>
    </source>
</reference>
<evidence type="ECO:0000313" key="1">
    <source>
        <dbReference type="EMBL" id="TCM68434.1"/>
    </source>
</evidence>
<dbReference type="EMBL" id="SLVJ01000005">
    <property type="protein sequence ID" value="TCM68434.1"/>
    <property type="molecule type" value="Genomic_DNA"/>
</dbReference>
<evidence type="ECO:0008006" key="3">
    <source>
        <dbReference type="Google" id="ProtNLM"/>
    </source>
</evidence>
<sequence length="43" mass="4827">MAQIIKNPGDLAKITRHTDVNILVNTYYNPTPTEVAMRLRGIS</sequence>
<comment type="caution">
    <text evidence="1">The sequence shown here is derived from an EMBL/GenBank/DDBJ whole genome shotgun (WGS) entry which is preliminary data.</text>
</comment>
<gene>
    <name evidence="1" type="ORF">EC844_105138</name>
</gene>
<proteinExistence type="predicted"/>
<accession>A0A4R1XV60</accession>
<protein>
    <recommendedName>
        <fullName evidence="3">Integrase</fullName>
    </recommendedName>
</protein>
<evidence type="ECO:0000313" key="2">
    <source>
        <dbReference type="Proteomes" id="UP000294963"/>
    </source>
</evidence>
<name>A0A4R1XV60_ACICA</name>
<dbReference type="AlphaFoldDB" id="A0A4R1XV60"/>